<evidence type="ECO:0000259" key="1">
    <source>
        <dbReference type="PROSITE" id="PS50995"/>
    </source>
</evidence>
<sequence>MTTADEIAELLIHLGRAARAEDQDAQLTPAQWTALRFLSRANVASRTPSAFASFHATTRGTATQTLKALETKGLICRGETQRDGRKVCYDVTTDGRALLSQDPLRDLTAAVAALPTRLYSALSEAMPLLVAELARRREMPGFGTCHDCRHFEGGPQEAFCGCMARIIAAPEVNLLCVNFDCNTPPRLRD</sequence>
<protein>
    <submittedName>
        <fullName evidence="2">Transcriptional regulator, MarR family</fullName>
    </submittedName>
</protein>
<dbReference type="InterPro" id="IPR000835">
    <property type="entry name" value="HTH_MarR-typ"/>
</dbReference>
<evidence type="ECO:0000313" key="2">
    <source>
        <dbReference type="EMBL" id="SIS66469.1"/>
    </source>
</evidence>
<dbReference type="InterPro" id="IPR036390">
    <property type="entry name" value="WH_DNA-bd_sf"/>
</dbReference>
<dbReference type="STRING" id="1086013.SAMN05421774_101760"/>
<dbReference type="PROSITE" id="PS50995">
    <property type="entry name" value="HTH_MARR_2"/>
    <property type="match status" value="1"/>
</dbReference>
<feature type="domain" description="HTH marR-type" evidence="1">
    <location>
        <begin position="4"/>
        <end position="139"/>
    </location>
</feature>
<dbReference type="PANTHER" id="PTHR33164:SF89">
    <property type="entry name" value="MARR FAMILY REGULATORY PROTEIN"/>
    <property type="match status" value="1"/>
</dbReference>
<proteinExistence type="predicted"/>
<name>A0A1N7KXY0_9RHOB</name>
<dbReference type="InterPro" id="IPR036388">
    <property type="entry name" value="WH-like_DNA-bd_sf"/>
</dbReference>
<dbReference type="EMBL" id="FTOT01000001">
    <property type="protein sequence ID" value="SIS66469.1"/>
    <property type="molecule type" value="Genomic_DNA"/>
</dbReference>
<dbReference type="InterPro" id="IPR039422">
    <property type="entry name" value="MarR/SlyA-like"/>
</dbReference>
<dbReference type="Pfam" id="PF12802">
    <property type="entry name" value="MarR_2"/>
    <property type="match status" value="1"/>
</dbReference>
<dbReference type="OrthoDB" id="5522755at2"/>
<dbReference type="Gene3D" id="1.10.10.10">
    <property type="entry name" value="Winged helix-like DNA-binding domain superfamily/Winged helix DNA-binding domain"/>
    <property type="match status" value="1"/>
</dbReference>
<dbReference type="PANTHER" id="PTHR33164">
    <property type="entry name" value="TRANSCRIPTIONAL REGULATOR, MARR FAMILY"/>
    <property type="match status" value="1"/>
</dbReference>
<dbReference type="SUPFAM" id="SSF46785">
    <property type="entry name" value="Winged helix' DNA-binding domain"/>
    <property type="match status" value="1"/>
</dbReference>
<dbReference type="SMART" id="SM00347">
    <property type="entry name" value="HTH_MARR"/>
    <property type="match status" value="1"/>
</dbReference>
<keyword evidence="3" id="KW-1185">Reference proteome</keyword>
<dbReference type="Proteomes" id="UP000186141">
    <property type="component" value="Unassembled WGS sequence"/>
</dbReference>
<dbReference type="RefSeq" id="WP_076528798.1">
    <property type="nucleotide sequence ID" value="NZ_BMEH01000001.1"/>
</dbReference>
<organism evidence="2 3">
    <name type="scientific">Gemmobacter megaterium</name>
    <dbReference type="NCBI Taxonomy" id="1086013"/>
    <lineage>
        <taxon>Bacteria</taxon>
        <taxon>Pseudomonadati</taxon>
        <taxon>Pseudomonadota</taxon>
        <taxon>Alphaproteobacteria</taxon>
        <taxon>Rhodobacterales</taxon>
        <taxon>Paracoccaceae</taxon>
        <taxon>Gemmobacter</taxon>
    </lineage>
</organism>
<dbReference type="GO" id="GO:0003700">
    <property type="term" value="F:DNA-binding transcription factor activity"/>
    <property type="evidence" value="ECO:0007669"/>
    <property type="project" value="InterPro"/>
</dbReference>
<reference evidence="2 3" key="1">
    <citation type="submission" date="2017-01" db="EMBL/GenBank/DDBJ databases">
        <authorList>
            <person name="Mah S.A."/>
            <person name="Swanson W.J."/>
            <person name="Moy G.W."/>
            <person name="Vacquier V.D."/>
        </authorList>
    </citation>
    <scope>NUCLEOTIDE SEQUENCE [LARGE SCALE GENOMIC DNA]</scope>
    <source>
        <strain evidence="2 3">DSM 26375</strain>
    </source>
</reference>
<evidence type="ECO:0000313" key="3">
    <source>
        <dbReference type="Proteomes" id="UP000186141"/>
    </source>
</evidence>
<dbReference type="AlphaFoldDB" id="A0A1N7KXY0"/>
<dbReference type="GO" id="GO:0006950">
    <property type="term" value="P:response to stress"/>
    <property type="evidence" value="ECO:0007669"/>
    <property type="project" value="TreeGrafter"/>
</dbReference>
<accession>A0A1N7KXY0</accession>
<gene>
    <name evidence="2" type="ORF">SAMN05421774_101760</name>
</gene>